<keyword evidence="1" id="KW-0067">ATP-binding</keyword>
<dbReference type="OrthoDB" id="5946236at2759"/>
<dbReference type="AlphaFoldDB" id="A0A4Z1EBJ5"/>
<dbReference type="SUPFAM" id="SSF56059">
    <property type="entry name" value="Glutathione synthetase ATP-binding domain-like"/>
    <property type="match status" value="1"/>
</dbReference>
<sequence length="463" mass="51320">MTVTFPTVVLDVTLNDLYRLDNENGYQPTLIYAPFQVHHRSPTTKFIYHSGLRVASPVADNEAVVKLRLWTSPQRHLFAAGSMSAVIVISGQRDCELAANAVPFLPAEDFQKSVAVLPPDQRPIITFRADPDGSILSANSKVVLSRPTDCLEHLPHLIDPAVHYEILSKRGLAYSDLPSPPSTVVDTVLPPHRLQDPATTSREATRMASTLDSYEMPFVVKLPQSAGKGTFILWTEAQRSQLKEMLQLQLEHMLEQLTDANYDMHPCSLVLQDYIPGKVVALSLFITRSGRPIFVGCCKQKFNGDGHWIGGSISYRRQNKFRERYADCMNQAAKFLHKKGYCGPCGIDILTSTSGKQYIIDLNARITGTFNLGLVTGHFAQRGLGKAMLNTAYFSCSRAEFEQHFAAELQEGRIIITAWTYDASIALSYGVFIIGGTNGPDIKQQLMQVLSHAVLDMDGVIEC</sequence>
<reference evidence="3 4" key="1">
    <citation type="submission" date="2017-12" db="EMBL/GenBank/DDBJ databases">
        <title>Comparative genomics of Botrytis spp.</title>
        <authorList>
            <person name="Valero-Jimenez C.A."/>
            <person name="Tapia P."/>
            <person name="Veloso J."/>
            <person name="Silva-Moreno E."/>
            <person name="Staats M."/>
            <person name="Valdes J.H."/>
            <person name="Van Kan J.A.L."/>
        </authorList>
    </citation>
    <scope>NUCLEOTIDE SEQUENCE [LARGE SCALE GENOMIC DNA]</scope>
    <source>
        <strain evidence="3 4">Bt9001</strain>
    </source>
</reference>
<dbReference type="Pfam" id="PF02655">
    <property type="entry name" value="ATP-grasp_3"/>
    <property type="match status" value="1"/>
</dbReference>
<gene>
    <name evidence="3" type="ORF">BTUL_0201g00030</name>
</gene>
<organism evidence="3 4">
    <name type="scientific">Botrytis tulipae</name>
    <dbReference type="NCBI Taxonomy" id="87230"/>
    <lineage>
        <taxon>Eukaryota</taxon>
        <taxon>Fungi</taxon>
        <taxon>Dikarya</taxon>
        <taxon>Ascomycota</taxon>
        <taxon>Pezizomycotina</taxon>
        <taxon>Leotiomycetes</taxon>
        <taxon>Helotiales</taxon>
        <taxon>Sclerotiniaceae</taxon>
        <taxon>Botrytis</taxon>
    </lineage>
</organism>
<dbReference type="GO" id="GO:0005524">
    <property type="term" value="F:ATP binding"/>
    <property type="evidence" value="ECO:0007669"/>
    <property type="project" value="UniProtKB-UniRule"/>
</dbReference>
<dbReference type="GO" id="GO:0046872">
    <property type="term" value="F:metal ion binding"/>
    <property type="evidence" value="ECO:0007669"/>
    <property type="project" value="InterPro"/>
</dbReference>
<feature type="domain" description="ATP-grasp" evidence="2">
    <location>
        <begin position="169"/>
        <end position="393"/>
    </location>
</feature>
<dbReference type="PANTHER" id="PTHR37018">
    <property type="entry name" value="CULTURE SPECIFIC PROTEIN, PUTATIVE (AFU_ORTHOLOGUE AFUA_2G00130)-RELATED"/>
    <property type="match status" value="1"/>
</dbReference>
<dbReference type="PROSITE" id="PS50975">
    <property type="entry name" value="ATP_GRASP"/>
    <property type="match status" value="1"/>
</dbReference>
<evidence type="ECO:0000259" key="2">
    <source>
        <dbReference type="PROSITE" id="PS50975"/>
    </source>
</evidence>
<comment type="caution">
    <text evidence="3">The sequence shown here is derived from an EMBL/GenBank/DDBJ whole genome shotgun (WGS) entry which is preliminary data.</text>
</comment>
<dbReference type="InterPro" id="IPR011761">
    <property type="entry name" value="ATP-grasp"/>
</dbReference>
<dbReference type="Gene3D" id="3.30.470.20">
    <property type="entry name" value="ATP-grasp fold, B domain"/>
    <property type="match status" value="1"/>
</dbReference>
<dbReference type="Proteomes" id="UP000297777">
    <property type="component" value="Unassembled WGS sequence"/>
</dbReference>
<evidence type="ECO:0000313" key="4">
    <source>
        <dbReference type="Proteomes" id="UP000297777"/>
    </source>
</evidence>
<keyword evidence="1" id="KW-0547">Nucleotide-binding</keyword>
<protein>
    <recommendedName>
        <fullName evidence="2">ATP-grasp domain-containing protein</fullName>
    </recommendedName>
</protein>
<dbReference type="InterPro" id="IPR003806">
    <property type="entry name" value="ATP-grasp_PylC-type"/>
</dbReference>
<evidence type="ECO:0000256" key="1">
    <source>
        <dbReference type="PROSITE-ProRule" id="PRU00409"/>
    </source>
</evidence>
<dbReference type="InterPro" id="IPR053269">
    <property type="entry name" value="Asp-Met_ligase"/>
</dbReference>
<accession>A0A4Z1EBJ5</accession>
<dbReference type="PANTHER" id="PTHR37018:SF1">
    <property type="entry name" value="CULTURE SPECIFIC PROTEIN, PUTATIVE (AFU_ORTHOLOGUE AFUA_2G00130)-RELATED"/>
    <property type="match status" value="1"/>
</dbReference>
<name>A0A4Z1EBJ5_9HELO</name>
<dbReference type="EMBL" id="PQXH01000201">
    <property type="protein sequence ID" value="TGO08589.1"/>
    <property type="molecule type" value="Genomic_DNA"/>
</dbReference>
<evidence type="ECO:0000313" key="3">
    <source>
        <dbReference type="EMBL" id="TGO08589.1"/>
    </source>
</evidence>
<keyword evidence="4" id="KW-1185">Reference proteome</keyword>
<proteinExistence type="predicted"/>